<gene>
    <name evidence="2" type="ORF">AWC29_06310</name>
    <name evidence="1" type="ORF">BN973_05780</name>
</gene>
<reference evidence="1" key="2">
    <citation type="submission" date="2014-04" db="EMBL/GenBank/DDBJ databases">
        <authorList>
            <person name="Urmite Genomes U."/>
        </authorList>
    </citation>
    <scope>NUCLEOTIDE SEQUENCE</scope>
    <source>
        <strain evidence="1">DSM 44626</strain>
    </source>
</reference>
<accession>A0A024K708</accession>
<evidence type="ECO:0008006" key="4">
    <source>
        <dbReference type="Google" id="ProtNLM"/>
    </source>
</evidence>
<evidence type="ECO:0000313" key="1">
    <source>
        <dbReference type="EMBL" id="CDO91372.1"/>
    </source>
</evidence>
<dbReference type="STRING" id="47839.BN973_05780"/>
<dbReference type="eggNOG" id="ENOG5032BF2">
    <property type="taxonomic scope" value="Bacteria"/>
</dbReference>
<dbReference type="EMBL" id="LQPY01000004">
    <property type="protein sequence ID" value="ORX07753.1"/>
    <property type="molecule type" value="Genomic_DNA"/>
</dbReference>
<keyword evidence="3" id="KW-1185">Reference proteome</keyword>
<dbReference type="AlphaFoldDB" id="A0A024K708"/>
<evidence type="ECO:0000313" key="3">
    <source>
        <dbReference type="Proteomes" id="UP000193710"/>
    </source>
</evidence>
<sequence>MSRNNARQNGQGGADGVVQLEWTLRFRDGVKTVWLWQVQGAPPLDLLAPIRTPRSSASNRHIPVSAYTFTNSGVVHLESGLEHDLVRMLDRDSTVLRIISQPFRLSWHTEEPVTHFPDLLTQHIDGSVTVWDVRPQEKQDDDFQAKSVVTRRACERVGWRYTVFAGTTVTERMNMLWLHGFRHRPPWATHFEEQIQQLAECGDTTVGSLLSADDGTGELKTVVWHMVWTGALDIDMTVPWTLHTPVVVSKEMSHV</sequence>
<reference evidence="2 3" key="3">
    <citation type="submission" date="2016-01" db="EMBL/GenBank/DDBJ databases">
        <title>The new phylogeny of the genus Mycobacterium.</title>
        <authorList>
            <person name="Tarcisio F."/>
            <person name="Conor M."/>
            <person name="Antonella G."/>
            <person name="Elisabetta G."/>
            <person name="Giulia F.S."/>
            <person name="Sara T."/>
            <person name="Anna F."/>
            <person name="Clotilde B."/>
            <person name="Roberto B."/>
            <person name="Veronica D.S."/>
            <person name="Fabio R."/>
            <person name="Monica P."/>
            <person name="Olivier J."/>
            <person name="Enrico T."/>
            <person name="Nicola S."/>
        </authorList>
    </citation>
    <scope>NUCLEOTIDE SEQUENCE [LARGE SCALE GENOMIC DNA]</scope>
    <source>
        <strain evidence="2 3">DSM 44626</strain>
    </source>
</reference>
<dbReference type="NCBIfam" id="NF033179">
    <property type="entry name" value="TnsA_like_Actin"/>
    <property type="match status" value="1"/>
</dbReference>
<dbReference type="InterPro" id="IPR048000">
    <property type="entry name" value="TnsA-like"/>
</dbReference>
<name>A0A024K708_9MYCO</name>
<evidence type="ECO:0000313" key="2">
    <source>
        <dbReference type="EMBL" id="ORX07753.1"/>
    </source>
</evidence>
<dbReference type="RefSeq" id="WP_051641696.1">
    <property type="nucleotide sequence ID" value="NZ_HG964447.1"/>
</dbReference>
<dbReference type="EMBL" id="HG964447">
    <property type="protein sequence ID" value="CDO91372.1"/>
    <property type="molecule type" value="Genomic_DNA"/>
</dbReference>
<dbReference type="Proteomes" id="UP000028880">
    <property type="component" value="Unassembled WGS sequence"/>
</dbReference>
<protein>
    <recommendedName>
        <fullName evidence="4">TnsA-like heteromeric transposase endonuclease subunit</fullName>
    </recommendedName>
</protein>
<dbReference type="OrthoDB" id="3403133at2"/>
<reference evidence="1" key="1">
    <citation type="journal article" date="2014" name="Genome Announc.">
        <title>Draft Genome Sequence of Mycobacterium triplex DSM 44626.</title>
        <authorList>
            <person name="Sassi M."/>
            <person name="Croce O."/>
            <person name="Robert C."/>
            <person name="Raoult D."/>
            <person name="Drancourt M."/>
        </authorList>
    </citation>
    <scope>NUCLEOTIDE SEQUENCE [LARGE SCALE GENOMIC DNA]</scope>
    <source>
        <strain evidence="1">DSM 44626</strain>
    </source>
</reference>
<dbReference type="HOGENOM" id="CLU_076597_0_0_11"/>
<proteinExistence type="predicted"/>
<dbReference type="Proteomes" id="UP000193710">
    <property type="component" value="Unassembled WGS sequence"/>
</dbReference>
<organism evidence="1">
    <name type="scientific">Mycobacterium triplex</name>
    <dbReference type="NCBI Taxonomy" id="47839"/>
    <lineage>
        <taxon>Bacteria</taxon>
        <taxon>Bacillati</taxon>
        <taxon>Actinomycetota</taxon>
        <taxon>Actinomycetes</taxon>
        <taxon>Mycobacteriales</taxon>
        <taxon>Mycobacteriaceae</taxon>
        <taxon>Mycobacterium</taxon>
        <taxon>Mycobacterium simiae complex</taxon>
    </lineage>
</organism>